<dbReference type="Proteomes" id="UP000813463">
    <property type="component" value="Chromosome 5"/>
</dbReference>
<dbReference type="InterPro" id="IPR027806">
    <property type="entry name" value="HARBI1_dom"/>
</dbReference>
<keyword evidence="4" id="KW-0540">Nuclease</keyword>
<comment type="subcellular location">
    <subcellularLocation>
        <location evidence="2">Nucleus</location>
    </subcellularLocation>
</comment>
<organism evidence="11 12">
    <name type="scientific">Spinacia oleracea</name>
    <name type="common">Spinach</name>
    <dbReference type="NCBI Taxonomy" id="3562"/>
    <lineage>
        <taxon>Eukaryota</taxon>
        <taxon>Viridiplantae</taxon>
        <taxon>Streptophyta</taxon>
        <taxon>Embryophyta</taxon>
        <taxon>Tracheophyta</taxon>
        <taxon>Spermatophyta</taxon>
        <taxon>Magnoliopsida</taxon>
        <taxon>eudicotyledons</taxon>
        <taxon>Gunneridae</taxon>
        <taxon>Pentapetalae</taxon>
        <taxon>Caryophyllales</taxon>
        <taxon>Chenopodiaceae</taxon>
        <taxon>Chenopodioideae</taxon>
        <taxon>Anserineae</taxon>
        <taxon>Spinacia</taxon>
    </lineage>
</organism>
<keyword evidence="8" id="KW-0812">Transmembrane</keyword>
<reference evidence="11" key="1">
    <citation type="journal article" date="2021" name="Nat. Commun.">
        <title>Genomic analyses provide insights into spinach domestication and the genetic basis of agronomic traits.</title>
        <authorList>
            <person name="Cai X."/>
            <person name="Sun X."/>
            <person name="Xu C."/>
            <person name="Sun H."/>
            <person name="Wang X."/>
            <person name="Ge C."/>
            <person name="Zhang Z."/>
            <person name="Wang Q."/>
            <person name="Fei Z."/>
            <person name="Jiao C."/>
            <person name="Wang Q."/>
        </authorList>
    </citation>
    <scope>NUCLEOTIDE SEQUENCE [LARGE SCALE GENOMIC DNA]</scope>
    <source>
        <strain evidence="11">cv. Varoflay</strain>
    </source>
</reference>
<reference evidence="12" key="2">
    <citation type="submission" date="2025-04" db="UniProtKB">
        <authorList>
            <consortium name="RefSeq"/>
        </authorList>
    </citation>
    <scope>IDENTIFICATION</scope>
    <source>
        <tissue evidence="13">Leaf</tissue>
    </source>
</reference>
<dbReference type="RefSeq" id="XP_021835775.1">
    <property type="nucleotide sequence ID" value="XM_021980083.1"/>
</dbReference>
<dbReference type="PANTHER" id="PTHR22930">
    <property type="match status" value="1"/>
</dbReference>
<dbReference type="AlphaFoldDB" id="A0A9R0HSD0"/>
<comment type="cofactor">
    <cofactor evidence="1">
        <name>a divalent metal cation</name>
        <dbReference type="ChEBI" id="CHEBI:60240"/>
    </cofactor>
</comment>
<evidence type="ECO:0000256" key="4">
    <source>
        <dbReference type="ARBA" id="ARBA00022722"/>
    </source>
</evidence>
<keyword evidence="8" id="KW-0472">Membrane</keyword>
<dbReference type="InterPro" id="IPR058353">
    <property type="entry name" value="DUF8040"/>
</dbReference>
<evidence type="ECO:0000313" key="12">
    <source>
        <dbReference type="RefSeq" id="XP_021835775.1"/>
    </source>
</evidence>
<evidence type="ECO:0000256" key="2">
    <source>
        <dbReference type="ARBA" id="ARBA00004123"/>
    </source>
</evidence>
<keyword evidence="8" id="KW-1133">Transmembrane helix</keyword>
<accession>A0A9R0HSD0</accession>
<dbReference type="GO" id="GO:0004518">
    <property type="term" value="F:nuclease activity"/>
    <property type="evidence" value="ECO:0007669"/>
    <property type="project" value="UniProtKB-KW"/>
</dbReference>
<evidence type="ECO:0000256" key="3">
    <source>
        <dbReference type="ARBA" id="ARBA00006958"/>
    </source>
</evidence>
<dbReference type="PANTHER" id="PTHR22930:SF293">
    <property type="entry name" value="PROTEIN ALP1-LIKE"/>
    <property type="match status" value="1"/>
</dbReference>
<feature type="transmembrane region" description="Helical" evidence="8">
    <location>
        <begin position="20"/>
        <end position="44"/>
    </location>
</feature>
<evidence type="ECO:0000313" key="11">
    <source>
        <dbReference type="Proteomes" id="UP000813463"/>
    </source>
</evidence>
<evidence type="ECO:0000256" key="1">
    <source>
        <dbReference type="ARBA" id="ARBA00001968"/>
    </source>
</evidence>
<dbReference type="OrthoDB" id="1699974at2759"/>
<feature type="domain" description="DUF8040" evidence="10">
    <location>
        <begin position="68"/>
        <end position="151"/>
    </location>
</feature>
<dbReference type="GO" id="GO:0005634">
    <property type="term" value="C:nucleus"/>
    <property type="evidence" value="ECO:0007669"/>
    <property type="project" value="UniProtKB-SubCell"/>
</dbReference>
<evidence type="ECO:0000313" key="13">
    <source>
        <dbReference type="RefSeq" id="XP_056684309.1"/>
    </source>
</evidence>
<comment type="similarity">
    <text evidence="3">Belongs to the HARBI1 family.</text>
</comment>
<feature type="domain" description="DDE Tnp4" evidence="9">
    <location>
        <begin position="183"/>
        <end position="342"/>
    </location>
</feature>
<keyword evidence="6" id="KW-0378">Hydrolase</keyword>
<dbReference type="KEGG" id="soe:110775481"/>
<dbReference type="Pfam" id="PF26138">
    <property type="entry name" value="DUF8040"/>
    <property type="match status" value="1"/>
</dbReference>
<evidence type="ECO:0000256" key="6">
    <source>
        <dbReference type="ARBA" id="ARBA00022801"/>
    </source>
</evidence>
<evidence type="ECO:0000259" key="9">
    <source>
        <dbReference type="Pfam" id="PF13359"/>
    </source>
</evidence>
<proteinExistence type="inferred from homology"/>
<gene>
    <name evidence="12" type="primary">LOC110775481</name>
    <name evidence="13" type="synonym">LOC110788349</name>
</gene>
<protein>
    <submittedName>
        <fullName evidence="12 13">Protein ALP1-like</fullName>
    </submittedName>
</protein>
<dbReference type="GO" id="GO:0046872">
    <property type="term" value="F:metal ion binding"/>
    <property type="evidence" value="ECO:0007669"/>
    <property type="project" value="UniProtKB-KW"/>
</dbReference>
<dbReference type="GeneID" id="110775481"/>
<keyword evidence="5" id="KW-0479">Metal-binding</keyword>
<dbReference type="RefSeq" id="XP_056684309.1">
    <property type="nucleotide sequence ID" value="XM_056828331.1"/>
</dbReference>
<dbReference type="InterPro" id="IPR045249">
    <property type="entry name" value="HARBI1-like"/>
</dbReference>
<dbReference type="GO" id="GO:0016787">
    <property type="term" value="F:hydrolase activity"/>
    <property type="evidence" value="ECO:0007669"/>
    <property type="project" value="UniProtKB-KW"/>
</dbReference>
<evidence type="ECO:0000259" key="10">
    <source>
        <dbReference type="Pfam" id="PF26138"/>
    </source>
</evidence>
<keyword evidence="11" id="KW-1185">Reference proteome</keyword>
<evidence type="ECO:0000256" key="5">
    <source>
        <dbReference type="ARBA" id="ARBA00022723"/>
    </source>
</evidence>
<evidence type="ECO:0000256" key="7">
    <source>
        <dbReference type="ARBA" id="ARBA00023242"/>
    </source>
</evidence>
<dbReference type="Pfam" id="PF13359">
    <property type="entry name" value="DDE_Tnp_4"/>
    <property type="match status" value="1"/>
</dbReference>
<name>A0A9R0HSD0_SPIOL</name>
<evidence type="ECO:0000256" key="8">
    <source>
        <dbReference type="SAM" id="Phobius"/>
    </source>
</evidence>
<sequence length="408" mass="47506">MAPLQLTNIRRRKKKQIELLITIMVVINVIPIMYYVLFMMGVILHKIERPRYSKSEKKRLRLKKLNTLIKYSDVICKSELRVNRRTFGVICEMARDIGGLTESRNMSIEEIVAMFLFTLAHHIKNRTVGNIFFRSGESVSRNFHRCLLAILKLHDHLLKKPTPITEDCEDGRWKYFKNCLGALDGTYVSVHVANEDRPRYRTRKGSIAMNVLGVCNPNMEFIYVQPGWEGSAHDGRVLRDAISRPHGLKVPQGSYYLVDAGYTNCEGFLAPYRGHRYHLKEWGDRLPISAEEYFNMKHSKARNVIERCFGLLKGRWGILRSPSFFPIRTQGRIVQACVLLHNVIRKYMPTDYTTYFDSENEEESDDEDTDEEMEYITVIATSDAWTNYRNTLAQTLFNNWRARCIANT</sequence>
<keyword evidence="7" id="KW-0539">Nucleus</keyword>